<evidence type="ECO:0000256" key="4">
    <source>
        <dbReference type="ARBA" id="ARBA00023004"/>
    </source>
</evidence>
<keyword evidence="4" id="KW-0408">Iron</keyword>
<dbReference type="InterPro" id="IPR000971">
    <property type="entry name" value="Globin"/>
</dbReference>
<evidence type="ECO:0000313" key="8">
    <source>
        <dbReference type="Proteomes" id="UP000258016"/>
    </source>
</evidence>
<dbReference type="PROSITE" id="PS01033">
    <property type="entry name" value="GLOBIN"/>
    <property type="match status" value="1"/>
</dbReference>
<evidence type="ECO:0000256" key="2">
    <source>
        <dbReference type="ARBA" id="ARBA00022621"/>
    </source>
</evidence>
<dbReference type="EMBL" id="CP020083">
    <property type="protein sequence ID" value="ASR52444.1"/>
    <property type="molecule type" value="Genomic_DNA"/>
</dbReference>
<dbReference type="Pfam" id="PF00042">
    <property type="entry name" value="Globin"/>
    <property type="match status" value="1"/>
</dbReference>
<dbReference type="GeneID" id="303486705"/>
<dbReference type="SUPFAM" id="SSF46458">
    <property type="entry name" value="Globin-like"/>
    <property type="match status" value="1"/>
</dbReference>
<keyword evidence="5" id="KW-0813">Transport</keyword>
<comment type="similarity">
    <text evidence="5">Belongs to the globin family.</text>
</comment>
<keyword evidence="1 5" id="KW-0349">Heme</keyword>
<keyword evidence="2 5" id="KW-0561">Oxygen transport</keyword>
<dbReference type="InterPro" id="IPR012292">
    <property type="entry name" value="Globin/Proto"/>
</dbReference>
<keyword evidence="3" id="KW-0479">Metal-binding</keyword>
<organism evidence="7 8">
    <name type="scientific">Blastomonas fulva</name>
    <dbReference type="NCBI Taxonomy" id="1550728"/>
    <lineage>
        <taxon>Bacteria</taxon>
        <taxon>Pseudomonadati</taxon>
        <taxon>Pseudomonadota</taxon>
        <taxon>Alphaproteobacteria</taxon>
        <taxon>Sphingomonadales</taxon>
        <taxon>Sphingomonadaceae</taxon>
        <taxon>Blastomonas</taxon>
    </lineage>
</organism>
<evidence type="ECO:0000259" key="6">
    <source>
        <dbReference type="PROSITE" id="PS01033"/>
    </source>
</evidence>
<reference evidence="7 8" key="1">
    <citation type="submission" date="2017-03" db="EMBL/GenBank/DDBJ databases">
        <title>Complete genome sequence of Blastomonas fulva degrading microcsystin LR.</title>
        <authorList>
            <person name="Lee H.-g."/>
            <person name="Jin L."/>
            <person name="oh H.-M."/>
        </authorList>
    </citation>
    <scope>NUCLEOTIDE SEQUENCE [LARGE SCALE GENOMIC DNA]</scope>
    <source>
        <strain evidence="7 8">T2</strain>
    </source>
</reference>
<evidence type="ECO:0000313" key="7">
    <source>
        <dbReference type="EMBL" id="ASR52444.1"/>
    </source>
</evidence>
<accession>A0ABM6M911</accession>
<dbReference type="PANTHER" id="PTHR43396">
    <property type="entry name" value="FLAVOHEMOPROTEIN"/>
    <property type="match status" value="1"/>
</dbReference>
<dbReference type="Proteomes" id="UP000258016">
    <property type="component" value="Chromosome"/>
</dbReference>
<proteinExistence type="inferred from homology"/>
<name>A0ABM6M911_9SPHN</name>
<protein>
    <recommendedName>
        <fullName evidence="6">Globin domain-containing protein</fullName>
    </recommendedName>
</protein>
<sequence>MSRILSAETRAIVNSTAPALQQHGVAITQRMYERLFVDPAVKAMFDEAAQESGEQPRRLAAAILAYAQNIDKLEALTAPVMRMAARHVDTGVRPEHYPMVANALLPAIRDILGDAATDEVLSAWGEAYWALAEILIGKEAAMYAQAESNALERIASTR</sequence>
<gene>
    <name evidence="7" type="ORF">B5J99_14065</name>
</gene>
<dbReference type="Gene3D" id="1.10.490.10">
    <property type="entry name" value="Globins"/>
    <property type="match status" value="1"/>
</dbReference>
<dbReference type="InterPro" id="IPR009050">
    <property type="entry name" value="Globin-like_sf"/>
</dbReference>
<evidence type="ECO:0000256" key="5">
    <source>
        <dbReference type="RuleBase" id="RU000356"/>
    </source>
</evidence>
<feature type="domain" description="Globin" evidence="6">
    <location>
        <begin position="4"/>
        <end position="140"/>
    </location>
</feature>
<keyword evidence="8" id="KW-1185">Reference proteome</keyword>
<dbReference type="PANTHER" id="PTHR43396:SF3">
    <property type="entry name" value="FLAVOHEMOPROTEIN"/>
    <property type="match status" value="1"/>
</dbReference>
<evidence type="ECO:0000256" key="1">
    <source>
        <dbReference type="ARBA" id="ARBA00022617"/>
    </source>
</evidence>
<dbReference type="RefSeq" id="WP_117352720.1">
    <property type="nucleotide sequence ID" value="NZ_CP020083.1"/>
</dbReference>
<evidence type="ECO:0000256" key="3">
    <source>
        <dbReference type="ARBA" id="ARBA00022723"/>
    </source>
</evidence>